<keyword evidence="2" id="KW-0436">Ligase</keyword>
<evidence type="ECO:0000313" key="2">
    <source>
        <dbReference type="EMBL" id="VWB73791.1"/>
    </source>
</evidence>
<dbReference type="Gene3D" id="3.90.960.10">
    <property type="entry name" value="YbaK/aminoacyl-tRNA synthetase-associated domain"/>
    <property type="match status" value="1"/>
</dbReference>
<dbReference type="Pfam" id="PF04073">
    <property type="entry name" value="tRNA_edit"/>
    <property type="match status" value="1"/>
</dbReference>
<evidence type="ECO:0000313" key="3">
    <source>
        <dbReference type="Proteomes" id="UP000494222"/>
    </source>
</evidence>
<protein>
    <submittedName>
        <fullName evidence="2">Prolyl-tRNA synthetase</fullName>
    </submittedName>
</protein>
<dbReference type="SUPFAM" id="SSF55826">
    <property type="entry name" value="YbaK/ProRS associated domain"/>
    <property type="match status" value="1"/>
</dbReference>
<feature type="domain" description="YbaK/aminoacyl-tRNA synthetase-associated" evidence="1">
    <location>
        <begin position="43"/>
        <end position="161"/>
    </location>
</feature>
<gene>
    <name evidence="2" type="ORF">BLA24064_03461</name>
</gene>
<dbReference type="InterPro" id="IPR036754">
    <property type="entry name" value="YbaK/aa-tRNA-synt-asso_dom_sf"/>
</dbReference>
<accession>A0A6P2M1B8</accession>
<dbReference type="GO" id="GO:0004812">
    <property type="term" value="F:aminoacyl-tRNA ligase activity"/>
    <property type="evidence" value="ECO:0007669"/>
    <property type="project" value="UniProtKB-KW"/>
</dbReference>
<dbReference type="GO" id="GO:0002161">
    <property type="term" value="F:aminoacyl-tRNA deacylase activity"/>
    <property type="evidence" value="ECO:0007669"/>
    <property type="project" value="InterPro"/>
</dbReference>
<reference evidence="2 3" key="1">
    <citation type="submission" date="2019-09" db="EMBL/GenBank/DDBJ databases">
        <authorList>
            <person name="Depoorter E."/>
        </authorList>
    </citation>
    <scope>NUCLEOTIDE SEQUENCE [LARGE SCALE GENOMIC DNA]</scope>
    <source>
        <strain evidence="2">LMG 24064</strain>
    </source>
</reference>
<sequence length="191" mass="20287">MAAYRDAPQARTDMSDYPVFDALRDLLTASGARFRVLEHPAEGKSDVIAAIRGTRPEQGAKAMLCTFKDGGATALAVIPGHLKIDFRKVADALGRRKATLAPPELAAAVTRCVMGAVPPFVFDATVTLVADPALIELNDEIAFNAGRLDRSIVLDSSDYVRIARPLLADITRPGTIDASTTPAARTLEADA</sequence>
<proteinExistence type="predicted"/>
<dbReference type="Proteomes" id="UP000494222">
    <property type="component" value="Unassembled WGS sequence"/>
</dbReference>
<dbReference type="InterPro" id="IPR007214">
    <property type="entry name" value="YbaK/aa-tRNA-synth-assoc-dom"/>
</dbReference>
<dbReference type="InterPro" id="IPR044786">
    <property type="entry name" value="PROXY"/>
</dbReference>
<name>A0A6P2M1B8_9BURK</name>
<organism evidence="2 3">
    <name type="scientific">Burkholderia latens</name>
    <dbReference type="NCBI Taxonomy" id="488446"/>
    <lineage>
        <taxon>Bacteria</taxon>
        <taxon>Pseudomonadati</taxon>
        <taxon>Pseudomonadota</taxon>
        <taxon>Betaproteobacteria</taxon>
        <taxon>Burkholderiales</taxon>
        <taxon>Burkholderiaceae</taxon>
        <taxon>Burkholderia</taxon>
        <taxon>Burkholderia cepacia complex</taxon>
    </lineage>
</organism>
<keyword evidence="2" id="KW-0030">Aminoacyl-tRNA synthetase</keyword>
<evidence type="ECO:0000259" key="1">
    <source>
        <dbReference type="Pfam" id="PF04073"/>
    </source>
</evidence>
<dbReference type="CDD" id="cd04336">
    <property type="entry name" value="YeaK"/>
    <property type="match status" value="1"/>
</dbReference>
<dbReference type="EMBL" id="CABVPL010000024">
    <property type="protein sequence ID" value="VWB73791.1"/>
    <property type="molecule type" value="Genomic_DNA"/>
</dbReference>
<dbReference type="AlphaFoldDB" id="A0A6P2M1B8"/>